<name>A0A285NC38_9HYPH</name>
<evidence type="ECO:0000313" key="4">
    <source>
        <dbReference type="Proteomes" id="UP000219439"/>
    </source>
</evidence>
<dbReference type="Gene3D" id="1.25.10.10">
    <property type="entry name" value="Leucine-rich Repeat Variant"/>
    <property type="match status" value="4"/>
</dbReference>
<sequence length="801" mass="88187">MTQISPSLNESLAGLTSAPIGKAETCRVLEVFAQSDFDILRVKAVQGLRDLKATDSVPLLIQALHDDDEDVRVDAAESLGLLGDTSAIPALIENLTYDPCAEVKQNAVQALGLLNAKEAAPLLRQLVIGRGEEIQWDEDEYHRDEWDGWLDIQIMAIDALAKLKDVEAIEPIMLAVNDPENQDLSVQAMNALAQIGDASLPSLGVCTQSSSRRRRFHAVRALASMSSDKALELLDKALDDPDHDIRILAFETLLRRKPSVELFERALEDNSDQVRMAALAKLDLDQMGYLQRALSDPSPKVQLALVRRLSDAQSGAPITSKEQPFFKALYILFENSGAEVSSSALGALAALAPELIKQELKDLFERSDMPKDEQEQRQWAVVDGLSKRDDVFCLEWLQQACGSASRSVRLKALASIGLLAGKDELDDKVKAQALAVLIAFGRSKSFADEEIEQIDADGDTENEEVEVSTDQEESEEEEAQPDLEAMKDAGLDLGHEKDQSEGPTSSLGAILGHEAIAKDLIEEAEDQEDIGELSLNEQALLNRARRNLRRRKIDLDGDAEQIEQELCLTAIHLMGEHDWTIGQLMAIAQSEQADKALAALEALTRLADRSVDALLSAQEIVEETEGEEAEEFDPRTAIEKVVFTALTSSQMTVQKQGLRLLAKLPQDKLVRGDVFRDLVEKCLQDSESTLRIDAMPAYLVLGGDASRLVSYLQDTSTLVRQATMRLLAQKAPNLAIDHIVDFLLGNPEQTLDSLLGEEMMTKHLSQQEKQRLASSFASKLTNDKAKAEWTIILPAMTQLYA</sequence>
<dbReference type="OrthoDB" id="7787289at2"/>
<keyword evidence="4" id="KW-1185">Reference proteome</keyword>
<dbReference type="GO" id="GO:0016491">
    <property type="term" value="F:oxidoreductase activity"/>
    <property type="evidence" value="ECO:0007669"/>
    <property type="project" value="TreeGrafter"/>
</dbReference>
<proteinExistence type="predicted"/>
<dbReference type="Pfam" id="PF13646">
    <property type="entry name" value="HEAT_2"/>
    <property type="match status" value="2"/>
</dbReference>
<feature type="region of interest" description="Disordered" evidence="2">
    <location>
        <begin position="454"/>
        <end position="481"/>
    </location>
</feature>
<comment type="function">
    <text evidence="1">Catalyzes the hydroxylation of the N(6)-(4-aminobutyl)-L-lysine intermediate produced by deoxyhypusine synthase/DHPS on a critical lysine of the eukaryotic translation initiation factor 5A/eIF-5A. This is the second step of the post-translational modification of that lysine into an unusual amino acid residue named hypusine. Hypusination is unique to mature eIF-5A factor and is essential for its function.</text>
</comment>
<accession>A0A285NC38</accession>
<gene>
    <name evidence="3" type="ORF">SAMN06265368_0432</name>
</gene>
<dbReference type="InterPro" id="IPR011989">
    <property type="entry name" value="ARM-like"/>
</dbReference>
<evidence type="ECO:0000256" key="2">
    <source>
        <dbReference type="SAM" id="MobiDB-lite"/>
    </source>
</evidence>
<dbReference type="RefSeq" id="WP_097151754.1">
    <property type="nucleotide sequence ID" value="NZ_OBEL01000001.1"/>
</dbReference>
<reference evidence="3 4" key="1">
    <citation type="submission" date="2017-09" db="EMBL/GenBank/DDBJ databases">
        <authorList>
            <person name="Ehlers B."/>
            <person name="Leendertz F.H."/>
        </authorList>
    </citation>
    <scope>NUCLEOTIDE SEQUENCE [LARGE SCALE GENOMIC DNA]</scope>
    <source>
        <strain evidence="3 4">DSM 18289</strain>
    </source>
</reference>
<dbReference type="AlphaFoldDB" id="A0A285NC38"/>
<dbReference type="PROSITE" id="PS50077">
    <property type="entry name" value="HEAT_REPEAT"/>
    <property type="match status" value="1"/>
</dbReference>
<dbReference type="SUPFAM" id="SSF48371">
    <property type="entry name" value="ARM repeat"/>
    <property type="match status" value="2"/>
</dbReference>
<dbReference type="Proteomes" id="UP000219439">
    <property type="component" value="Unassembled WGS sequence"/>
</dbReference>
<dbReference type="SMART" id="SM00567">
    <property type="entry name" value="EZ_HEAT"/>
    <property type="match status" value="5"/>
</dbReference>
<dbReference type="EMBL" id="OBEL01000001">
    <property type="protein sequence ID" value="SNZ06473.1"/>
    <property type="molecule type" value="Genomic_DNA"/>
</dbReference>
<organism evidence="3 4">
    <name type="scientific">Cohaesibacter gelatinilyticus</name>
    <dbReference type="NCBI Taxonomy" id="372072"/>
    <lineage>
        <taxon>Bacteria</taxon>
        <taxon>Pseudomonadati</taxon>
        <taxon>Pseudomonadota</taxon>
        <taxon>Alphaproteobacteria</taxon>
        <taxon>Hyphomicrobiales</taxon>
        <taxon>Cohaesibacteraceae</taxon>
    </lineage>
</organism>
<protein>
    <submittedName>
        <fullName evidence="3">HEAT repeat</fullName>
    </submittedName>
</protein>
<dbReference type="InterPro" id="IPR021133">
    <property type="entry name" value="HEAT_type_2"/>
</dbReference>
<dbReference type="PANTHER" id="PTHR12697">
    <property type="entry name" value="PBS LYASE HEAT-LIKE PROTEIN"/>
    <property type="match status" value="1"/>
</dbReference>
<evidence type="ECO:0000313" key="3">
    <source>
        <dbReference type="EMBL" id="SNZ06473.1"/>
    </source>
</evidence>
<dbReference type="PANTHER" id="PTHR12697:SF5">
    <property type="entry name" value="DEOXYHYPUSINE HYDROXYLASE"/>
    <property type="match status" value="1"/>
</dbReference>
<dbReference type="InterPro" id="IPR016024">
    <property type="entry name" value="ARM-type_fold"/>
</dbReference>
<evidence type="ECO:0000256" key="1">
    <source>
        <dbReference type="ARBA" id="ARBA00045876"/>
    </source>
</evidence>
<dbReference type="InterPro" id="IPR004155">
    <property type="entry name" value="PBS_lyase_HEAT"/>
</dbReference>